<feature type="compositionally biased region" description="Gly residues" evidence="1">
    <location>
        <begin position="77"/>
        <end position="106"/>
    </location>
</feature>
<feature type="region of interest" description="Disordered" evidence="1">
    <location>
        <begin position="1"/>
        <end position="233"/>
    </location>
</feature>
<accession>A0A9W2UQM9</accession>
<dbReference type="GeneID" id="128774225"/>
<sequence>MERRREREAEVTGARRTRGKDAGEAPKTFVSPVAEPSSSSFAGRRGAAGEGAVRGRGSPGCRPPQLLLLEARWAGEPGRGLGPRPGGGGWRGPGQRGRKGAVGGSGSWAPASRRSAERLLRASPLTLPRPFARCESPGSLSPQLSSSSPPPGIALPPLTSGNQRGVHGVVGSSQMLTQRPVDPGSEGAKGRLGEEDHGRTVSPAALGPGCRTSGYAQVSRGFDKDPRRRGRETRSLLLQKAFRAQAWEAL</sequence>
<feature type="compositionally biased region" description="Basic and acidic residues" evidence="1">
    <location>
        <begin position="188"/>
        <end position="199"/>
    </location>
</feature>
<evidence type="ECO:0000256" key="1">
    <source>
        <dbReference type="SAM" id="MobiDB-lite"/>
    </source>
</evidence>
<evidence type="ECO:0000313" key="3">
    <source>
        <dbReference type="RefSeq" id="XP_053748747.1"/>
    </source>
</evidence>
<evidence type="ECO:0000313" key="2">
    <source>
        <dbReference type="Proteomes" id="UP001165780"/>
    </source>
</evidence>
<dbReference type="Proteomes" id="UP001165780">
    <property type="component" value="Unplaced"/>
</dbReference>
<protein>
    <submittedName>
        <fullName evidence="3">Collagen alpha-1(VII) chain-like</fullName>
    </submittedName>
</protein>
<feature type="compositionally biased region" description="Basic and acidic residues" evidence="1">
    <location>
        <begin position="1"/>
        <end position="10"/>
    </location>
</feature>
<gene>
    <name evidence="3" type="primary">LOC128774225</name>
</gene>
<name>A0A9W2UQM9_PANPR</name>
<reference evidence="3" key="1">
    <citation type="submission" date="2025-08" db="UniProtKB">
        <authorList>
            <consortium name="RefSeq"/>
        </authorList>
    </citation>
    <scope>IDENTIFICATION</scope>
    <source>
        <tissue evidence="3">Whole blood</tissue>
    </source>
</reference>
<keyword evidence="2" id="KW-1185">Reference proteome</keyword>
<feature type="compositionally biased region" description="Gly residues" evidence="1">
    <location>
        <begin position="46"/>
        <end position="58"/>
    </location>
</feature>
<organism evidence="2 3">
    <name type="scientific">Panthera pardus</name>
    <name type="common">Leopard</name>
    <name type="synonym">Felis pardus</name>
    <dbReference type="NCBI Taxonomy" id="9691"/>
    <lineage>
        <taxon>Eukaryota</taxon>
        <taxon>Metazoa</taxon>
        <taxon>Chordata</taxon>
        <taxon>Craniata</taxon>
        <taxon>Vertebrata</taxon>
        <taxon>Euteleostomi</taxon>
        <taxon>Mammalia</taxon>
        <taxon>Eutheria</taxon>
        <taxon>Laurasiatheria</taxon>
        <taxon>Carnivora</taxon>
        <taxon>Feliformia</taxon>
        <taxon>Felidae</taxon>
        <taxon>Pantherinae</taxon>
        <taxon>Panthera</taxon>
    </lineage>
</organism>
<dbReference type="AlphaFoldDB" id="A0A9W2UQM9"/>
<dbReference type="RefSeq" id="XP_053748747.1">
    <property type="nucleotide sequence ID" value="XM_053892772.1"/>
</dbReference>
<proteinExistence type="predicted"/>
<feature type="compositionally biased region" description="Low complexity" evidence="1">
    <location>
        <begin position="136"/>
        <end position="147"/>
    </location>
</feature>